<reference evidence="4 5" key="1">
    <citation type="journal article" date="2012" name="Science">
        <title>The Paleozoic origin of enzymatic lignin decomposition reconstructed from 31 fungal genomes.</title>
        <authorList>
            <person name="Floudas D."/>
            <person name="Binder M."/>
            <person name="Riley R."/>
            <person name="Barry K."/>
            <person name="Blanchette R.A."/>
            <person name="Henrissat B."/>
            <person name="Martinez A.T."/>
            <person name="Otillar R."/>
            <person name="Spatafora J.W."/>
            <person name="Yadav J.S."/>
            <person name="Aerts A."/>
            <person name="Benoit I."/>
            <person name="Boyd A."/>
            <person name="Carlson A."/>
            <person name="Copeland A."/>
            <person name="Coutinho P.M."/>
            <person name="de Vries R.P."/>
            <person name="Ferreira P."/>
            <person name="Findley K."/>
            <person name="Foster B."/>
            <person name="Gaskell J."/>
            <person name="Glotzer D."/>
            <person name="Gorecki P."/>
            <person name="Heitman J."/>
            <person name="Hesse C."/>
            <person name="Hori C."/>
            <person name="Igarashi K."/>
            <person name="Jurgens J.A."/>
            <person name="Kallen N."/>
            <person name="Kersten P."/>
            <person name="Kohler A."/>
            <person name="Kuees U."/>
            <person name="Kumar T.K.A."/>
            <person name="Kuo A."/>
            <person name="LaButti K."/>
            <person name="Larrondo L.F."/>
            <person name="Lindquist E."/>
            <person name="Ling A."/>
            <person name="Lombard V."/>
            <person name="Lucas S."/>
            <person name="Lundell T."/>
            <person name="Martin R."/>
            <person name="McLaughlin D.J."/>
            <person name="Morgenstern I."/>
            <person name="Morin E."/>
            <person name="Murat C."/>
            <person name="Nagy L.G."/>
            <person name="Nolan M."/>
            <person name="Ohm R.A."/>
            <person name="Patyshakuliyeva A."/>
            <person name="Rokas A."/>
            <person name="Ruiz-Duenas F.J."/>
            <person name="Sabat G."/>
            <person name="Salamov A."/>
            <person name="Samejima M."/>
            <person name="Schmutz J."/>
            <person name="Slot J.C."/>
            <person name="St John F."/>
            <person name="Stenlid J."/>
            <person name="Sun H."/>
            <person name="Sun S."/>
            <person name="Syed K."/>
            <person name="Tsang A."/>
            <person name="Wiebenga A."/>
            <person name="Young D."/>
            <person name="Pisabarro A."/>
            <person name="Eastwood D.C."/>
            <person name="Martin F."/>
            <person name="Cullen D."/>
            <person name="Grigoriev I.V."/>
            <person name="Hibbett D.S."/>
        </authorList>
    </citation>
    <scope>NUCLEOTIDE SEQUENCE</scope>
    <source>
        <strain evidence="5">FP-58527</strain>
    </source>
</reference>
<organism evidence="4 5">
    <name type="scientific">Fomitopsis schrenkii</name>
    <name type="common">Brown rot fungus</name>
    <dbReference type="NCBI Taxonomy" id="2126942"/>
    <lineage>
        <taxon>Eukaryota</taxon>
        <taxon>Fungi</taxon>
        <taxon>Dikarya</taxon>
        <taxon>Basidiomycota</taxon>
        <taxon>Agaricomycotina</taxon>
        <taxon>Agaricomycetes</taxon>
        <taxon>Polyporales</taxon>
        <taxon>Fomitopsis</taxon>
    </lineage>
</organism>
<evidence type="ECO:0000256" key="2">
    <source>
        <dbReference type="SAM" id="Phobius"/>
    </source>
</evidence>
<feature type="chain" id="PRO_5004551218" evidence="3">
    <location>
        <begin position="31"/>
        <end position="427"/>
    </location>
</feature>
<feature type="region of interest" description="Disordered" evidence="1">
    <location>
        <begin position="336"/>
        <end position="392"/>
    </location>
</feature>
<sequence length="427" mass="45301">MSPPRSLLHSFSFPLFITVLLLHVAQRVRGELRYIDDTYGDSVTGAQPSYSSDGADCWNKGPGCSACTLQPQASQAHNGTWHDTTSDVCNNALSNNGTAGHSVTFSFNGTSLNVYCITVTSGPTLRDTTISFSLDGQTQSQFTSSTNNGNTYEYQYNVQVFSVSSLSNTQHTFTMTAGQGSSASTLLFDYATYDIALPAPSIVGAAQSGSESHPNIIVIAAAAAGGSVAILGTIAIILLLYARRKAREHKAQVTTNAHRNNPYDFADHDGDSDEGVSPLGAFNRRFTRFRLGNVSGHSHPTMITTDVPSASHCSTLLLSANSECSTANLLGKLSAADPSSAEVDARSVLRQSSGTALREAPSGSPEHGHGSSSGPGHHTSESHENGGSSSRTTMFQTQIETLRQDMEQEIARLREQAISMVPPPAYT</sequence>
<feature type="compositionally biased region" description="Low complexity" evidence="1">
    <location>
        <begin position="361"/>
        <end position="377"/>
    </location>
</feature>
<keyword evidence="2" id="KW-0812">Transmembrane</keyword>
<accession>S8FPA2</accession>
<dbReference type="HOGENOM" id="CLU_033259_2_0_1"/>
<gene>
    <name evidence="4" type="ORF">FOMPIDRAFT_90766</name>
</gene>
<protein>
    <submittedName>
        <fullName evidence="4">Uncharacterized protein</fullName>
    </submittedName>
</protein>
<dbReference type="InParanoid" id="S8FPA2"/>
<dbReference type="eggNOG" id="ENOG502SP6Y">
    <property type="taxonomic scope" value="Eukaryota"/>
</dbReference>
<dbReference type="EMBL" id="KE504151">
    <property type="protein sequence ID" value="EPT00125.1"/>
    <property type="molecule type" value="Genomic_DNA"/>
</dbReference>
<dbReference type="Proteomes" id="UP000015241">
    <property type="component" value="Unassembled WGS sequence"/>
</dbReference>
<evidence type="ECO:0000256" key="1">
    <source>
        <dbReference type="SAM" id="MobiDB-lite"/>
    </source>
</evidence>
<keyword evidence="5" id="KW-1185">Reference proteome</keyword>
<name>S8FPA2_FOMSC</name>
<evidence type="ECO:0000313" key="5">
    <source>
        <dbReference type="Proteomes" id="UP000015241"/>
    </source>
</evidence>
<evidence type="ECO:0000256" key="3">
    <source>
        <dbReference type="SAM" id="SignalP"/>
    </source>
</evidence>
<keyword evidence="2" id="KW-0472">Membrane</keyword>
<feature type="signal peptide" evidence="3">
    <location>
        <begin position="1"/>
        <end position="30"/>
    </location>
</feature>
<evidence type="ECO:0000313" key="4">
    <source>
        <dbReference type="EMBL" id="EPT00125.1"/>
    </source>
</evidence>
<dbReference type="Gene3D" id="2.60.120.260">
    <property type="entry name" value="Galactose-binding domain-like"/>
    <property type="match status" value="1"/>
</dbReference>
<dbReference type="AlphaFoldDB" id="S8FPA2"/>
<keyword evidence="3" id="KW-0732">Signal</keyword>
<dbReference type="OrthoDB" id="2757180at2759"/>
<proteinExistence type="predicted"/>
<keyword evidence="2" id="KW-1133">Transmembrane helix</keyword>
<feature type="transmembrane region" description="Helical" evidence="2">
    <location>
        <begin position="216"/>
        <end position="242"/>
    </location>
</feature>